<proteinExistence type="predicted"/>
<dbReference type="STRING" id="688867.SAMN05660236_0714"/>
<name>A0A1T5J3V0_9BACT</name>
<organism evidence="1 2">
    <name type="scientific">Ohtaekwangia koreensis</name>
    <dbReference type="NCBI Taxonomy" id="688867"/>
    <lineage>
        <taxon>Bacteria</taxon>
        <taxon>Pseudomonadati</taxon>
        <taxon>Bacteroidota</taxon>
        <taxon>Cytophagia</taxon>
        <taxon>Cytophagales</taxon>
        <taxon>Fulvivirgaceae</taxon>
        <taxon>Ohtaekwangia</taxon>
    </lineage>
</organism>
<evidence type="ECO:0000313" key="2">
    <source>
        <dbReference type="Proteomes" id="UP000190961"/>
    </source>
</evidence>
<dbReference type="Proteomes" id="UP000190961">
    <property type="component" value="Unassembled WGS sequence"/>
</dbReference>
<gene>
    <name evidence="1" type="ORF">SAMN05660236_0714</name>
</gene>
<accession>A0A1T5J3V0</accession>
<dbReference type="RefSeq" id="WP_079685316.1">
    <property type="nucleotide sequence ID" value="NZ_FUZU01000001.1"/>
</dbReference>
<keyword evidence="2" id="KW-1185">Reference proteome</keyword>
<protein>
    <submittedName>
        <fullName evidence="1">Uncharacterized protein</fullName>
    </submittedName>
</protein>
<sequence>MAKNTTIICTITPKRVDETHAYFSVFLSPRLPQNGILKDYFEIARWYDFIEFFKSHANLKASFCCISYNQGTREYRTVVKDKDYLDIEFDGSILESLKKAQPTGATRGDCMDDLPKSYPIIDDTKELWTCLFNDNTPVRGWEFDEGALKEKSLRVYNSKTHGAGTTFTQEQCLPEAPPIQIIPEVSHATAEEDISENRMEEDEIILRNKENQEFHKRMSILATYPHLLRATGWILDFKIALGPDGYCKEDNKCDNEGPALCKNNLIKITGIDNLPKNLETDKWKNFIDEIDFKTPWTYFHFNKGSKQFSIKYSEMLSQNYFIVENGYIHAAGPMVNGKPFYEIVSEQFNRAKSLKKMANRLPDNPEVTTRNYAALSDLLNPAPAIADDNGTSEGLTLRLKNLLAPNDPPGQVTIDEQNNKPIKINTYDNASSNIDDYVIFGHHLDSGYVIEVSNLGKNNFKSLSERIATYTVDRSKKTSSDKRETILKDYKDEGWISEVAVAGKSGKLYINEEICRWNNWSLVCPQIGNHVQDEKIKEGFWEYNDLELIDNRPPVGSLLPLRFGRGYTFRIRVVDICGNTVKMKTEGSHPELDINTKKPYRRIERVGPVQFYFCDRAYHKAIKFDSENPREHISEVYCIKDRYLGESADVMIIRSSGEMMDTKIIDTRTTRYTRATSERSISPPRISVHFAEIHGEFDSLLHNKHLRREIYTRAAYEAPKNYKIEHFQMGDKIPFITDPVYSKVRMTMKILNRLEDGELVWEPECYGDGADLGTASATLEFEPNYLDQTFKRIVLECKDKYLNSIHRHPTTHPEYDAHTVNVNLRPGTIGEVSITVSVDHLKDAYKDIFCDTTNALKTIKKIFAIHAVKRPILYCPDLRKLKLQVLDRLPLTKVVNPHAYPGIDISTRGDRKYEGDLNVDVLFKVPDESVVFPFSSSSEIVLTMKYTDFVINLNSEKGYDPVEIIKVKTFKNLREANFEIARNEPVQSRIVTPPPPLSPLKYGGERVKSFMESPLLGQDRWLSHSFNDTKFREVTYKLEGHSRFRQFFPEKEDAEHFIYRRELEQKQIVKNSKKLKAPVVHSIVPLLHWNLEKGSPSRLTRTNQNFRIYLEGSWYESGAEEKLAVMFIPDALTIGEDLEGFVSSIGRDPAFESKPSVGLKKTFFTQSVFTQVDAPLLNFDPRKESDIDTRPGVKVTAALFDVHFDSTKKLFFADLEIKANQTDDMYMPFLKLALCKYQEHSITLKDRYDFRFSKVAMAPQVQIFPDRSIIWNTKDGALTVSGKSKNIPANQFYVRTVRRNKDSVTPLILNFVAQSTEQNVRPVDLINEAMVTIVPDGEDAIYLEEYETYHALNKDGEEFTTNESDPVNDIRKRLVLTCNLLEMI</sequence>
<dbReference type="OrthoDB" id="9148571at2"/>
<reference evidence="1 2" key="1">
    <citation type="submission" date="2017-02" db="EMBL/GenBank/DDBJ databases">
        <authorList>
            <person name="Peterson S.W."/>
        </authorList>
    </citation>
    <scope>NUCLEOTIDE SEQUENCE [LARGE SCALE GENOMIC DNA]</scope>
    <source>
        <strain evidence="1 2">DSM 25262</strain>
    </source>
</reference>
<dbReference type="EMBL" id="FUZU01000001">
    <property type="protein sequence ID" value="SKC45878.1"/>
    <property type="molecule type" value="Genomic_DNA"/>
</dbReference>
<evidence type="ECO:0000313" key="1">
    <source>
        <dbReference type="EMBL" id="SKC45878.1"/>
    </source>
</evidence>